<evidence type="ECO:0000259" key="3">
    <source>
        <dbReference type="Pfam" id="PF17996"/>
    </source>
</evidence>
<accession>A0A9P4LBZ3</accession>
<dbReference type="SUPFAM" id="SSF52266">
    <property type="entry name" value="SGNH hydrolase"/>
    <property type="match status" value="1"/>
</dbReference>
<name>A0A9P4LBZ3_9PLEO</name>
<keyword evidence="1" id="KW-0732">Signal</keyword>
<dbReference type="InterPro" id="IPR040794">
    <property type="entry name" value="CE2_N"/>
</dbReference>
<dbReference type="GO" id="GO:0052689">
    <property type="term" value="F:carboxylic ester hydrolase activity"/>
    <property type="evidence" value="ECO:0007669"/>
    <property type="project" value="InterPro"/>
</dbReference>
<dbReference type="InterPro" id="IPR052762">
    <property type="entry name" value="PCW_deacetylase/CE"/>
</dbReference>
<dbReference type="InterPro" id="IPR036514">
    <property type="entry name" value="SGNH_hydro_sf"/>
</dbReference>
<dbReference type="Proteomes" id="UP000800039">
    <property type="component" value="Unassembled WGS sequence"/>
</dbReference>
<dbReference type="GeneID" id="63853969"/>
<keyword evidence="5" id="KW-1185">Reference proteome</keyword>
<dbReference type="AlphaFoldDB" id="A0A9P4LBZ3"/>
<evidence type="ECO:0000259" key="2">
    <source>
        <dbReference type="Pfam" id="PF13472"/>
    </source>
</evidence>
<dbReference type="EMBL" id="ML976615">
    <property type="protein sequence ID" value="KAF1849143.1"/>
    <property type="molecule type" value="Genomic_DNA"/>
</dbReference>
<feature type="chain" id="PRO_5040226980" evidence="1">
    <location>
        <begin position="20"/>
        <end position="357"/>
    </location>
</feature>
<protein>
    <submittedName>
        <fullName evidence="4">Carbohydrate esterase family 2 protein</fullName>
    </submittedName>
</protein>
<gene>
    <name evidence="4" type="ORF">K460DRAFT_404387</name>
</gene>
<dbReference type="InterPro" id="IPR037461">
    <property type="entry name" value="CtCE2-like_dom"/>
</dbReference>
<evidence type="ECO:0000313" key="4">
    <source>
        <dbReference type="EMBL" id="KAF1849143.1"/>
    </source>
</evidence>
<feature type="signal peptide" evidence="1">
    <location>
        <begin position="1"/>
        <end position="19"/>
    </location>
</feature>
<comment type="caution">
    <text evidence="4">The sequence shown here is derived from an EMBL/GenBank/DDBJ whole genome shotgun (WGS) entry which is preliminary data.</text>
</comment>
<evidence type="ECO:0000256" key="1">
    <source>
        <dbReference type="SAM" id="SignalP"/>
    </source>
</evidence>
<organism evidence="4 5">
    <name type="scientific">Cucurbitaria berberidis CBS 394.84</name>
    <dbReference type="NCBI Taxonomy" id="1168544"/>
    <lineage>
        <taxon>Eukaryota</taxon>
        <taxon>Fungi</taxon>
        <taxon>Dikarya</taxon>
        <taxon>Ascomycota</taxon>
        <taxon>Pezizomycotina</taxon>
        <taxon>Dothideomycetes</taxon>
        <taxon>Pleosporomycetidae</taxon>
        <taxon>Pleosporales</taxon>
        <taxon>Pleosporineae</taxon>
        <taxon>Cucurbitariaceae</taxon>
        <taxon>Cucurbitaria</taxon>
    </lineage>
</organism>
<dbReference type="Gene3D" id="2.60.120.260">
    <property type="entry name" value="Galactose-binding domain-like"/>
    <property type="match status" value="1"/>
</dbReference>
<feature type="domain" description="SGNH hydrolase-type esterase" evidence="2">
    <location>
        <begin position="132"/>
        <end position="342"/>
    </location>
</feature>
<evidence type="ECO:0000313" key="5">
    <source>
        <dbReference type="Proteomes" id="UP000800039"/>
    </source>
</evidence>
<dbReference type="Gene3D" id="3.40.50.1110">
    <property type="entry name" value="SGNH hydrolase"/>
    <property type="match status" value="1"/>
</dbReference>
<dbReference type="Pfam" id="PF17996">
    <property type="entry name" value="CE2_N"/>
    <property type="match status" value="1"/>
</dbReference>
<reference evidence="4" key="1">
    <citation type="submission" date="2020-01" db="EMBL/GenBank/DDBJ databases">
        <authorList>
            <consortium name="DOE Joint Genome Institute"/>
            <person name="Haridas S."/>
            <person name="Albert R."/>
            <person name="Binder M."/>
            <person name="Bloem J."/>
            <person name="Labutti K."/>
            <person name="Salamov A."/>
            <person name="Andreopoulos B."/>
            <person name="Baker S.E."/>
            <person name="Barry K."/>
            <person name="Bills G."/>
            <person name="Bluhm B.H."/>
            <person name="Cannon C."/>
            <person name="Castanera R."/>
            <person name="Culley D.E."/>
            <person name="Daum C."/>
            <person name="Ezra D."/>
            <person name="Gonzalez J.B."/>
            <person name="Henrissat B."/>
            <person name="Kuo A."/>
            <person name="Liang C."/>
            <person name="Lipzen A."/>
            <person name="Lutzoni F."/>
            <person name="Magnuson J."/>
            <person name="Mondo S."/>
            <person name="Nolan M."/>
            <person name="Ohm R."/>
            <person name="Pangilinan J."/>
            <person name="Park H.-J."/>
            <person name="Ramirez L."/>
            <person name="Alfaro M."/>
            <person name="Sun H."/>
            <person name="Tritt A."/>
            <person name="Yoshinaga Y."/>
            <person name="Zwiers L.-H."/>
            <person name="Turgeon B.G."/>
            <person name="Goodwin S.B."/>
            <person name="Spatafora J.W."/>
            <person name="Crous P.W."/>
            <person name="Grigoriev I.V."/>
        </authorList>
    </citation>
    <scope>NUCLEOTIDE SEQUENCE</scope>
    <source>
        <strain evidence="4">CBS 394.84</strain>
    </source>
</reference>
<dbReference type="CDD" id="cd01831">
    <property type="entry name" value="Endoglucanase_E_like"/>
    <property type="match status" value="1"/>
</dbReference>
<dbReference type="RefSeq" id="XP_040791706.1">
    <property type="nucleotide sequence ID" value="XM_040936719.1"/>
</dbReference>
<dbReference type="OrthoDB" id="426133at2759"/>
<dbReference type="PANTHER" id="PTHR37834:SF2">
    <property type="entry name" value="ESTERASE, SGNH HYDROLASE-TYPE"/>
    <property type="match status" value="1"/>
</dbReference>
<sequence length="357" mass="37878">MISFIRLVSLLGTFVRVQGVRYLGRVNSATKELTWSGTGVSFTFSGTSASIGLASVRGNNSAELIVDDGEPTVISNVAGISISTPAGLTLGNHSVVFRKRSEAGFGSIFIGDITTDGVFGPDIPLPERKIEVIGDSITVGYGIGGKIPCTNTAALEDVTKTYGVLAATSLKADYSIVAWSGRGIIRNYVSASPDDSPIMPTLYSRWGANDANGSYTFPSTWTPDAVVINLGTNDFGYLGTGANGSTYALRPKLDPRTYTTAMVQFVRSIETHYHNATFFLLNSPMLNDGYPSAADAQKTTQTNALKDAVTQLNGTRLHFIDWPSQGADVGCDYHPTPTTHAAEAVVLTAAIRTALGW</sequence>
<feature type="domain" description="Carbohydrate esterase 2 N-terminal" evidence="3">
    <location>
        <begin position="22"/>
        <end position="116"/>
    </location>
</feature>
<dbReference type="InterPro" id="IPR013830">
    <property type="entry name" value="SGNH_hydro"/>
</dbReference>
<dbReference type="PANTHER" id="PTHR37834">
    <property type="entry name" value="GDSL-LIKE LIPASE/ACYLHYDROLASE DOMAIN PROTEIN (AFU_ORTHOLOGUE AFUA_2G00620)"/>
    <property type="match status" value="1"/>
</dbReference>
<dbReference type="Pfam" id="PF13472">
    <property type="entry name" value="Lipase_GDSL_2"/>
    <property type="match status" value="1"/>
</dbReference>
<proteinExistence type="predicted"/>